<evidence type="ECO:0000256" key="5">
    <source>
        <dbReference type="ARBA" id="ARBA00022694"/>
    </source>
</evidence>
<comment type="function">
    <text evidence="7">Component of the EKC/KEOPS complex that is required for the formation of a threonylcarbamoyl group on adenosine at position 37 (t(6)A37) in tRNAs that read codons beginning with adenine. The complex is probably involved in the transfer of the threonylcarbamoyl moiety of threonylcarbamoyl-AMP (TC-AMP) to the N6 group of A37. LAGE3 functions as a dimerization module for the complex.</text>
</comment>
<dbReference type="InParanoid" id="A0A6J0BZS5"/>
<dbReference type="GO" id="GO:0005634">
    <property type="term" value="C:nucleus"/>
    <property type="evidence" value="ECO:0007669"/>
    <property type="project" value="UniProtKB-SubCell"/>
</dbReference>
<keyword evidence="4" id="KW-0963">Cytoplasm</keyword>
<dbReference type="FunFam" id="3.30.310.50:FF:000005">
    <property type="entry name" value="L antigen family member 3"/>
    <property type="match status" value="1"/>
</dbReference>
<dbReference type="GO" id="GO:0070525">
    <property type="term" value="P:tRNA threonylcarbamoyladenosine metabolic process"/>
    <property type="evidence" value="ECO:0007669"/>
    <property type="project" value="TreeGrafter"/>
</dbReference>
<keyword evidence="6" id="KW-0539">Nucleus</keyword>
<evidence type="ECO:0000256" key="2">
    <source>
        <dbReference type="ARBA" id="ARBA00004496"/>
    </source>
</evidence>
<evidence type="ECO:0000256" key="4">
    <source>
        <dbReference type="ARBA" id="ARBA00022490"/>
    </source>
</evidence>
<sequence>MNDINVSVSVPFTTAREADVVYQVLRVDSEPKRSGVSKILSLDETRLNVNFTGTEARKVRVGLTSFFESLLLVLETLKEFGPPAPEYTHY</sequence>
<evidence type="ECO:0000256" key="1">
    <source>
        <dbReference type="ARBA" id="ARBA00004123"/>
    </source>
</evidence>
<dbReference type="RefSeq" id="XP_015519825.1">
    <property type="nucleotide sequence ID" value="XM_015664339.2"/>
</dbReference>
<name>A0A6J0BZS5_NEOLC</name>
<keyword evidence="9" id="KW-1185">Reference proteome</keyword>
<evidence type="ECO:0000256" key="8">
    <source>
        <dbReference type="ARBA" id="ARBA00076355"/>
    </source>
</evidence>
<dbReference type="KEGG" id="nlo:107224330"/>
<accession>A0A6J0BZS5</accession>
<evidence type="ECO:0000256" key="7">
    <source>
        <dbReference type="ARBA" id="ARBA00053047"/>
    </source>
</evidence>
<dbReference type="GO" id="GO:0000408">
    <property type="term" value="C:EKC/KEOPS complex"/>
    <property type="evidence" value="ECO:0007669"/>
    <property type="project" value="TreeGrafter"/>
</dbReference>
<comment type="similarity">
    <text evidence="3">Belongs to the CTAG/PCC1 family.</text>
</comment>
<evidence type="ECO:0000256" key="3">
    <source>
        <dbReference type="ARBA" id="ARBA00007073"/>
    </source>
</evidence>
<keyword evidence="5" id="KW-0819">tRNA processing</keyword>
<proteinExistence type="inferred from homology"/>
<dbReference type="PANTHER" id="PTHR31283">
    <property type="entry name" value="EKC/KEOPS COMPLEX SUBUNIT PCC1 FAMILY MEMBER"/>
    <property type="match status" value="1"/>
</dbReference>
<protein>
    <recommendedName>
        <fullName evidence="8">L antigen family member 3</fullName>
    </recommendedName>
</protein>
<evidence type="ECO:0000256" key="6">
    <source>
        <dbReference type="ARBA" id="ARBA00023242"/>
    </source>
</evidence>
<dbReference type="Pfam" id="PF09341">
    <property type="entry name" value="Pcc1"/>
    <property type="match status" value="1"/>
</dbReference>
<gene>
    <name evidence="10" type="primary">LOC107224330</name>
</gene>
<dbReference type="GO" id="GO:0008033">
    <property type="term" value="P:tRNA processing"/>
    <property type="evidence" value="ECO:0007669"/>
    <property type="project" value="UniProtKB-KW"/>
</dbReference>
<dbReference type="InterPro" id="IPR015419">
    <property type="entry name" value="CTAG/Pcc1"/>
</dbReference>
<dbReference type="GO" id="GO:0005737">
    <property type="term" value="C:cytoplasm"/>
    <property type="evidence" value="ECO:0007669"/>
    <property type="project" value="UniProtKB-SubCell"/>
</dbReference>
<comment type="subcellular location">
    <subcellularLocation>
        <location evidence="2">Cytoplasm</location>
    </subcellularLocation>
    <subcellularLocation>
        <location evidence="1">Nucleus</location>
    </subcellularLocation>
</comment>
<dbReference type="FunCoup" id="A0A6J0BZS5">
    <property type="interactions" value="5"/>
</dbReference>
<organism evidence="10">
    <name type="scientific">Neodiprion lecontei</name>
    <name type="common">Redheaded pine sawfly</name>
    <dbReference type="NCBI Taxonomy" id="441921"/>
    <lineage>
        <taxon>Eukaryota</taxon>
        <taxon>Metazoa</taxon>
        <taxon>Ecdysozoa</taxon>
        <taxon>Arthropoda</taxon>
        <taxon>Hexapoda</taxon>
        <taxon>Insecta</taxon>
        <taxon>Pterygota</taxon>
        <taxon>Neoptera</taxon>
        <taxon>Endopterygota</taxon>
        <taxon>Hymenoptera</taxon>
        <taxon>Tenthredinoidea</taxon>
        <taxon>Diprionidae</taxon>
        <taxon>Diprioninae</taxon>
        <taxon>Neodiprion</taxon>
    </lineage>
</organism>
<dbReference type="Proteomes" id="UP000829291">
    <property type="component" value="Chromosome 4"/>
</dbReference>
<reference evidence="10" key="1">
    <citation type="submission" date="2025-08" db="UniProtKB">
        <authorList>
            <consortium name="RefSeq"/>
        </authorList>
    </citation>
    <scope>IDENTIFICATION</scope>
    <source>
        <tissue evidence="10">Thorax and Abdomen</tissue>
    </source>
</reference>
<dbReference type="OrthoDB" id="690928at2759"/>
<evidence type="ECO:0000313" key="10">
    <source>
        <dbReference type="RefSeq" id="XP_015519825.1"/>
    </source>
</evidence>
<dbReference type="CTD" id="43168"/>
<evidence type="ECO:0000313" key="9">
    <source>
        <dbReference type="Proteomes" id="UP000829291"/>
    </source>
</evidence>
<dbReference type="Gene3D" id="3.30.310.50">
    <property type="entry name" value="Alpha-D-phosphohexomutase, C-terminal domain"/>
    <property type="match status" value="1"/>
</dbReference>
<dbReference type="PANTHER" id="PTHR31283:SF5">
    <property type="entry name" value="EKC_KEOPS COMPLEX SUBUNIT LAGE3"/>
    <property type="match status" value="1"/>
</dbReference>
<dbReference type="AlphaFoldDB" id="A0A6J0BZS5"/>
<dbReference type="GeneID" id="107224330"/>